<comment type="caution">
    <text evidence="2">The sequence shown here is derived from an EMBL/GenBank/DDBJ whole genome shotgun (WGS) entry which is preliminary data.</text>
</comment>
<dbReference type="PANTHER" id="PTHR21666">
    <property type="entry name" value="PEPTIDASE-RELATED"/>
    <property type="match status" value="1"/>
</dbReference>
<accession>X1DRS2</accession>
<reference evidence="2" key="1">
    <citation type="journal article" date="2014" name="Front. Microbiol.">
        <title>High frequency of phylogenetically diverse reductive dehalogenase-homologous genes in deep subseafloor sedimentary metagenomes.</title>
        <authorList>
            <person name="Kawai M."/>
            <person name="Futagami T."/>
            <person name="Toyoda A."/>
            <person name="Takaki Y."/>
            <person name="Nishi S."/>
            <person name="Hori S."/>
            <person name="Arai W."/>
            <person name="Tsubouchi T."/>
            <person name="Morono Y."/>
            <person name="Uchiyama I."/>
            <person name="Ito T."/>
            <person name="Fujiyama A."/>
            <person name="Inagaki F."/>
            <person name="Takami H."/>
        </authorList>
    </citation>
    <scope>NUCLEOTIDE SEQUENCE</scope>
    <source>
        <strain evidence="2">Expedition CK06-06</strain>
    </source>
</reference>
<dbReference type="AlphaFoldDB" id="X1DRS2"/>
<dbReference type="CDD" id="cd12797">
    <property type="entry name" value="M23_peptidase"/>
    <property type="match status" value="1"/>
</dbReference>
<name>X1DRS2_9ZZZZ</name>
<evidence type="ECO:0000313" key="2">
    <source>
        <dbReference type="EMBL" id="GAH07669.1"/>
    </source>
</evidence>
<protein>
    <recommendedName>
        <fullName evidence="1">M23ase beta-sheet core domain-containing protein</fullName>
    </recommendedName>
</protein>
<dbReference type="Gene3D" id="2.70.70.10">
    <property type="entry name" value="Glucose Permease (Domain IIA)"/>
    <property type="match status" value="1"/>
</dbReference>
<dbReference type="SUPFAM" id="SSF51261">
    <property type="entry name" value="Duplicated hybrid motif"/>
    <property type="match status" value="1"/>
</dbReference>
<dbReference type="GO" id="GO:0004222">
    <property type="term" value="F:metalloendopeptidase activity"/>
    <property type="evidence" value="ECO:0007669"/>
    <property type="project" value="TreeGrafter"/>
</dbReference>
<organism evidence="2">
    <name type="scientific">marine sediment metagenome</name>
    <dbReference type="NCBI Taxonomy" id="412755"/>
    <lineage>
        <taxon>unclassified sequences</taxon>
        <taxon>metagenomes</taxon>
        <taxon>ecological metagenomes</taxon>
    </lineage>
</organism>
<dbReference type="InterPro" id="IPR011055">
    <property type="entry name" value="Dup_hybrid_motif"/>
</dbReference>
<proteinExistence type="predicted"/>
<dbReference type="PANTHER" id="PTHR21666:SF286">
    <property type="entry name" value="LIPOPROTEIN NLPD"/>
    <property type="match status" value="1"/>
</dbReference>
<dbReference type="FunFam" id="2.70.70.10:FF:000006">
    <property type="entry name" value="M23 family peptidase"/>
    <property type="match status" value="1"/>
</dbReference>
<dbReference type="InterPro" id="IPR050570">
    <property type="entry name" value="Cell_wall_metabolism_enzyme"/>
</dbReference>
<feature type="domain" description="M23ase beta-sheet core" evidence="1">
    <location>
        <begin position="121"/>
        <end position="216"/>
    </location>
</feature>
<dbReference type="Pfam" id="PF01551">
    <property type="entry name" value="Peptidase_M23"/>
    <property type="match status" value="1"/>
</dbReference>
<feature type="non-terminal residue" evidence="2">
    <location>
        <position position="1"/>
    </location>
</feature>
<evidence type="ECO:0000259" key="1">
    <source>
        <dbReference type="Pfam" id="PF01551"/>
    </source>
</evidence>
<sequence length="221" mass="24437">DYEVALSELRTMDDSIYRSLIGKAPMPPTIRNAGTGGHEPALNLRDAAYPGIVLNTAEKIDQMDSHLKVQMNSFRSVLNEMFSNKDRLVHLPAIMPISNEGLRRTGSGFGMRLHPILNIVRMHEGIDFHAPVGTEVFATADGVVKDVRTSETFGKVIVIEHGYGLETFYAHLSGYKVSKGERVARGNMIGFVGNTGLSRGPHLHYEVHIFSREVDPVNILL</sequence>
<gene>
    <name evidence="2" type="ORF">S01H4_55632</name>
</gene>
<dbReference type="InterPro" id="IPR016047">
    <property type="entry name" value="M23ase_b-sheet_dom"/>
</dbReference>
<dbReference type="EMBL" id="BART01032129">
    <property type="protein sequence ID" value="GAH07669.1"/>
    <property type="molecule type" value="Genomic_DNA"/>
</dbReference>